<dbReference type="STRING" id="97359.A0A550C9M8"/>
<gene>
    <name evidence="5" type="ORF">BD626DRAFT_501265</name>
</gene>
<dbReference type="Proteomes" id="UP000320762">
    <property type="component" value="Unassembled WGS sequence"/>
</dbReference>
<dbReference type="Gene3D" id="3.10.110.10">
    <property type="entry name" value="Ubiquitin Conjugating Enzyme"/>
    <property type="match status" value="1"/>
</dbReference>
<dbReference type="GO" id="GO:0005634">
    <property type="term" value="C:nucleus"/>
    <property type="evidence" value="ECO:0007669"/>
    <property type="project" value="TreeGrafter"/>
</dbReference>
<dbReference type="InterPro" id="IPR000608">
    <property type="entry name" value="UBC"/>
</dbReference>
<dbReference type="SUPFAM" id="SSF54495">
    <property type="entry name" value="UBC-like"/>
    <property type="match status" value="1"/>
</dbReference>
<dbReference type="Pfam" id="PF00179">
    <property type="entry name" value="UQ_con"/>
    <property type="match status" value="1"/>
</dbReference>
<evidence type="ECO:0000256" key="2">
    <source>
        <dbReference type="ARBA" id="ARBA00022786"/>
    </source>
</evidence>
<dbReference type="PROSITE" id="PS50127">
    <property type="entry name" value="UBC_2"/>
    <property type="match status" value="1"/>
</dbReference>
<dbReference type="GO" id="GO:0016740">
    <property type="term" value="F:transferase activity"/>
    <property type="evidence" value="ECO:0007669"/>
    <property type="project" value="UniProtKB-KW"/>
</dbReference>
<name>A0A550C9M8_9AGAR</name>
<accession>A0A550C9M8</accession>
<evidence type="ECO:0000313" key="5">
    <source>
        <dbReference type="EMBL" id="TRM61511.1"/>
    </source>
</evidence>
<feature type="region of interest" description="Disordered" evidence="3">
    <location>
        <begin position="121"/>
        <end position="140"/>
    </location>
</feature>
<keyword evidence="2" id="KW-0833">Ubl conjugation pathway</keyword>
<feature type="compositionally biased region" description="Basic and acidic residues" evidence="3">
    <location>
        <begin position="129"/>
        <end position="140"/>
    </location>
</feature>
<dbReference type="OrthoDB" id="47801at2759"/>
<protein>
    <recommendedName>
        <fullName evidence="4">UBC core domain-containing protein</fullName>
    </recommendedName>
</protein>
<evidence type="ECO:0000313" key="6">
    <source>
        <dbReference type="Proteomes" id="UP000320762"/>
    </source>
</evidence>
<dbReference type="PANTHER" id="PTHR46116">
    <property type="entry name" value="(E3-INDEPENDENT) E2 UBIQUITIN-CONJUGATING ENZYME"/>
    <property type="match status" value="1"/>
</dbReference>
<dbReference type="GO" id="GO:0043066">
    <property type="term" value="P:negative regulation of apoptotic process"/>
    <property type="evidence" value="ECO:0007669"/>
    <property type="project" value="TreeGrafter"/>
</dbReference>
<evidence type="ECO:0000256" key="3">
    <source>
        <dbReference type="SAM" id="MobiDB-lite"/>
    </source>
</evidence>
<keyword evidence="1" id="KW-0808">Transferase</keyword>
<sequence>MTTKRPKSNTSRATRVNAAEVIDLCSDSEDESAAPPLKRARPGSPIVVEDFVEGSSNGTCLRGLANIESDEALARRLAAEWSSADNVAEAAGSSVLHPRNDSDEDMARRLAAEWDIADTTAHESAAVTTEKDSDAPTSSKSKDALRLYADIFTRSRPCSRCGAAVPSPRGHVVLNGDADIPPSLGVLLHAPCHSCSVNHCRGCFTPVECPKSCKGIAKTNSCTVHICCPEVRALALFEALGSFDRQILSERAAATARALEVSRSKGKQANSLPYTRNRHGQPVAAAPKTMAHNEALAKHWDSVVVRALHIIASLLPSPYAVDPAVYDMLPHAATGHLISLSLLPDMLASLLRNDSVADWISRVDTYRAVLALLKRLADSELTARVLVGARREVRLSCGLELWMWRDGEMIWEKTGDEFSMAPPLYEHFKKLAKQCAAFSTAVQRRNEDLDEDTIAAVALCGDIMAAKDDVDRVMKMLESSGAIASAHACTSEGKASSNTKESLERRYTEECERLAFRHMPLDDASRGHRTGDGLRYSGYAYDREVQQTQNSVRRSGDTLHIAREQAALSTSLPPGIFVRVDETRNDVVKALIAGPDGTPYAGGLYEFDIFLPLQYPQKPPQVHLRTTGGGKVRFNPNLYANGKVCLSLLGTWHGGGRTEEWQPYKSTLLQVLISIQSMILIDLPYFNEPGYGAANAASPSSIAYNRNINVENTRLAIVGWMKDEHRRGIWRVSIFLRIKQWSAVEPRMCSYVYRSDAEDLALAYPGYYSERRRQAPANERHRGVNLVAEFEKAVGDLASWESEDCDHAD</sequence>
<dbReference type="EMBL" id="VDMD01000016">
    <property type="protein sequence ID" value="TRM61511.1"/>
    <property type="molecule type" value="Genomic_DNA"/>
</dbReference>
<dbReference type="AlphaFoldDB" id="A0A550C9M8"/>
<proteinExistence type="predicted"/>
<organism evidence="5 6">
    <name type="scientific">Schizophyllum amplum</name>
    <dbReference type="NCBI Taxonomy" id="97359"/>
    <lineage>
        <taxon>Eukaryota</taxon>
        <taxon>Fungi</taxon>
        <taxon>Dikarya</taxon>
        <taxon>Basidiomycota</taxon>
        <taxon>Agaricomycotina</taxon>
        <taxon>Agaricomycetes</taxon>
        <taxon>Agaricomycetidae</taxon>
        <taxon>Agaricales</taxon>
        <taxon>Schizophyllaceae</taxon>
        <taxon>Schizophyllum</taxon>
    </lineage>
</organism>
<dbReference type="SMART" id="SM00212">
    <property type="entry name" value="UBCc"/>
    <property type="match status" value="1"/>
</dbReference>
<evidence type="ECO:0000259" key="4">
    <source>
        <dbReference type="PROSITE" id="PS50127"/>
    </source>
</evidence>
<comment type="caution">
    <text evidence="5">The sequence shown here is derived from an EMBL/GenBank/DDBJ whole genome shotgun (WGS) entry which is preliminary data.</text>
</comment>
<feature type="domain" description="UBC core" evidence="4">
    <location>
        <begin position="556"/>
        <end position="717"/>
    </location>
</feature>
<keyword evidence="6" id="KW-1185">Reference proteome</keyword>
<dbReference type="PANTHER" id="PTHR46116:SF39">
    <property type="entry name" value="BACULOVIRAL IAP REPEAT-CONTAINING PROTEIN 6"/>
    <property type="match status" value="1"/>
</dbReference>
<reference evidence="5 6" key="1">
    <citation type="journal article" date="2019" name="New Phytol.">
        <title>Comparative genomics reveals unique wood-decay strategies and fruiting body development in the Schizophyllaceae.</title>
        <authorList>
            <person name="Almasi E."/>
            <person name="Sahu N."/>
            <person name="Krizsan K."/>
            <person name="Balint B."/>
            <person name="Kovacs G.M."/>
            <person name="Kiss B."/>
            <person name="Cseklye J."/>
            <person name="Drula E."/>
            <person name="Henrissat B."/>
            <person name="Nagy I."/>
            <person name="Chovatia M."/>
            <person name="Adam C."/>
            <person name="LaButti K."/>
            <person name="Lipzen A."/>
            <person name="Riley R."/>
            <person name="Grigoriev I.V."/>
            <person name="Nagy L.G."/>
        </authorList>
    </citation>
    <scope>NUCLEOTIDE SEQUENCE [LARGE SCALE GENOMIC DNA]</scope>
    <source>
        <strain evidence="5 6">NL-1724</strain>
    </source>
</reference>
<dbReference type="InterPro" id="IPR016135">
    <property type="entry name" value="UBQ-conjugating_enzyme/RWD"/>
</dbReference>
<dbReference type="GO" id="GO:0004869">
    <property type="term" value="F:cysteine-type endopeptidase inhibitor activity"/>
    <property type="evidence" value="ECO:0007669"/>
    <property type="project" value="TreeGrafter"/>
</dbReference>
<evidence type="ECO:0000256" key="1">
    <source>
        <dbReference type="ARBA" id="ARBA00022679"/>
    </source>
</evidence>